<comment type="caution">
    <text evidence="1">The sequence shown here is derived from an EMBL/GenBank/DDBJ whole genome shotgun (WGS) entry which is preliminary data.</text>
</comment>
<evidence type="ECO:0000313" key="1">
    <source>
        <dbReference type="EMBL" id="MBA0676936.1"/>
    </source>
</evidence>
<sequence length="85" mass="10227">EKKREVRQGFDKLASKFNLRVSLWKNGLDDEWKLKMKILSFTTLKHIYDTKALSEIIRRSVSEWNLDKEIYSIIMDDLSLNEEMF</sequence>
<organism evidence="1 2">
    <name type="scientific">Gossypium aridum</name>
    <name type="common">American cotton</name>
    <name type="synonym">Erioxylum aridum</name>
    <dbReference type="NCBI Taxonomy" id="34290"/>
    <lineage>
        <taxon>Eukaryota</taxon>
        <taxon>Viridiplantae</taxon>
        <taxon>Streptophyta</taxon>
        <taxon>Embryophyta</taxon>
        <taxon>Tracheophyta</taxon>
        <taxon>Spermatophyta</taxon>
        <taxon>Magnoliopsida</taxon>
        <taxon>eudicotyledons</taxon>
        <taxon>Gunneridae</taxon>
        <taxon>Pentapetalae</taxon>
        <taxon>rosids</taxon>
        <taxon>malvids</taxon>
        <taxon>Malvales</taxon>
        <taxon>Malvaceae</taxon>
        <taxon>Malvoideae</taxon>
        <taxon>Gossypium</taxon>
    </lineage>
</organism>
<dbReference type="Proteomes" id="UP000593577">
    <property type="component" value="Unassembled WGS sequence"/>
</dbReference>
<proteinExistence type="predicted"/>
<reference evidence="1 2" key="1">
    <citation type="journal article" date="2019" name="Genome Biol. Evol.">
        <title>Insights into the evolution of the New World diploid cottons (Gossypium, subgenus Houzingenia) based on genome sequencing.</title>
        <authorList>
            <person name="Grover C.E."/>
            <person name="Arick M.A. 2nd"/>
            <person name="Thrash A."/>
            <person name="Conover J.L."/>
            <person name="Sanders W.S."/>
            <person name="Peterson D.G."/>
            <person name="Frelichowski J.E."/>
            <person name="Scheffler J.A."/>
            <person name="Scheffler B.E."/>
            <person name="Wendel J.F."/>
        </authorList>
    </citation>
    <scope>NUCLEOTIDE SEQUENCE [LARGE SCALE GENOMIC DNA]</scope>
    <source>
        <strain evidence="1">185</strain>
        <tissue evidence="1">Leaf</tissue>
    </source>
</reference>
<feature type="non-terminal residue" evidence="1">
    <location>
        <position position="1"/>
    </location>
</feature>
<dbReference type="EMBL" id="JABFAA010000002">
    <property type="protein sequence ID" value="MBA0676936.1"/>
    <property type="molecule type" value="Genomic_DNA"/>
</dbReference>
<accession>A0A7J8WPJ8</accession>
<protein>
    <submittedName>
        <fullName evidence="1">Uncharacterized protein</fullName>
    </submittedName>
</protein>
<name>A0A7J8WPJ8_GOSAI</name>
<gene>
    <name evidence="1" type="ORF">Goari_018372</name>
</gene>
<evidence type="ECO:0000313" key="2">
    <source>
        <dbReference type="Proteomes" id="UP000593577"/>
    </source>
</evidence>
<dbReference type="AlphaFoldDB" id="A0A7J8WPJ8"/>
<keyword evidence="2" id="KW-1185">Reference proteome</keyword>